<evidence type="ECO:0000256" key="1">
    <source>
        <dbReference type="ARBA" id="ARBA00001947"/>
    </source>
</evidence>
<evidence type="ECO:0000256" key="5">
    <source>
        <dbReference type="ARBA" id="ARBA00022833"/>
    </source>
</evidence>
<accession>A0A4E0RGD3</accession>
<evidence type="ECO:0000256" key="3">
    <source>
        <dbReference type="ARBA" id="ARBA00022723"/>
    </source>
</evidence>
<dbReference type="InterPro" id="IPR018497">
    <property type="entry name" value="Peptidase_M13_C"/>
</dbReference>
<dbReference type="PRINTS" id="PR00786">
    <property type="entry name" value="NEPRILYSIN"/>
</dbReference>
<reference evidence="10" key="1">
    <citation type="submission" date="2019-03" db="EMBL/GenBank/DDBJ databases">
        <title>Improved annotation for the trematode Fasciola hepatica.</title>
        <authorList>
            <person name="Choi Y.-J."/>
            <person name="Martin J."/>
            <person name="Mitreva M."/>
        </authorList>
    </citation>
    <scope>NUCLEOTIDE SEQUENCE [LARGE SCALE GENOMIC DNA]</scope>
</reference>
<keyword evidence="7" id="KW-0472">Membrane</keyword>
<comment type="caution">
    <text evidence="10">The sequence shown here is derived from an EMBL/GenBank/DDBJ whole genome shotgun (WGS) entry which is preliminary data.</text>
</comment>
<sequence length="799" mass="91596">MTDRVTSSTGKMLSSGKDGNCINDDCIPFNEVSGSGNQDSIDPVLGDCLDKGNNRRIPRVWITLQSRRSQKLWIRALSVIVIVLFILLTIFMCLWVGQKNARPTVCVDISCIQTAANILGNLDTSVSPCDEFYQFACNGWIRKNRIPTGHNTWSILRQVAKEVDYYAKDLLDNISKFENPPSRALKLAQTFYNSCLDEGTINARGFGPLYENLKSLFGGWALLPPESLAARSDRGTALTVENFNLTTLFLTSFRLFGTSPLCRIGVGNDQRNSSRFVIDIMEGSVGVQKEHYINETVFPHKKPITAYRNFMKNYTRMLGVPEANLSAMDDVYTFEKEIAVRTEERGDRDPERNYELISLADLPKFCSVLDWKWLINELYKPLDYPISDDQWIAINDREFFRSRCKLIEEYLKTERGIRTLHNTVIWYFLWQTVSRMPVVVGRALEEWKEVELGYKLDGSRWQVCISDVTEQFSMVIGRLFVHDRFDERSKESVTEMIDEIKLAFKENFNSVSWMKEEDKLKALEKVDKMRASTGYPPNIFDLDEENRLYAHIKSLDEKTYFENGLHCSESSMLNSLRQLIIQDRHQWELSPHVVNAFYKENANHIYFPAGILQAPLFSRQHPAALNYGGIGMVMGHEITHAFDHYGSKRDSNGNLRQWWSEQTREAFERNSQCMIEQYSNYSILDTKLNGKLTLGENIADNGGMKAAYKAFQKVEARSPNQIILPGVNFTSEQLFFLAFAQLWCVAELPQAVLHTVLFDVHTVDPYRVIGTLSNSEEFARVFNCPVNSSMNPAKKCAVW</sequence>
<dbReference type="GO" id="GO:0005886">
    <property type="term" value="C:plasma membrane"/>
    <property type="evidence" value="ECO:0007669"/>
    <property type="project" value="TreeGrafter"/>
</dbReference>
<organism evidence="10 11">
    <name type="scientific">Fasciola hepatica</name>
    <name type="common">Liver fluke</name>
    <dbReference type="NCBI Taxonomy" id="6192"/>
    <lineage>
        <taxon>Eukaryota</taxon>
        <taxon>Metazoa</taxon>
        <taxon>Spiralia</taxon>
        <taxon>Lophotrochozoa</taxon>
        <taxon>Platyhelminthes</taxon>
        <taxon>Trematoda</taxon>
        <taxon>Digenea</taxon>
        <taxon>Plagiorchiida</taxon>
        <taxon>Echinostomata</taxon>
        <taxon>Echinostomatoidea</taxon>
        <taxon>Fasciolidae</taxon>
        <taxon>Fasciola</taxon>
    </lineage>
</organism>
<dbReference type="Proteomes" id="UP000230066">
    <property type="component" value="Unassembled WGS sequence"/>
</dbReference>
<dbReference type="Pfam" id="PF05649">
    <property type="entry name" value="Peptidase_M13_N"/>
    <property type="match status" value="1"/>
</dbReference>
<evidence type="ECO:0000256" key="2">
    <source>
        <dbReference type="ARBA" id="ARBA00022670"/>
    </source>
</evidence>
<gene>
    <name evidence="10" type="ORF">D915_003364</name>
</gene>
<evidence type="ECO:0000313" key="11">
    <source>
        <dbReference type="Proteomes" id="UP000230066"/>
    </source>
</evidence>
<evidence type="ECO:0000259" key="8">
    <source>
        <dbReference type="Pfam" id="PF01431"/>
    </source>
</evidence>
<keyword evidence="7" id="KW-1133">Transmembrane helix</keyword>
<dbReference type="SUPFAM" id="SSF55486">
    <property type="entry name" value="Metalloproteases ('zincins'), catalytic domain"/>
    <property type="match status" value="1"/>
</dbReference>
<dbReference type="InterPro" id="IPR000718">
    <property type="entry name" value="Peptidase_M13"/>
</dbReference>
<keyword evidence="5" id="KW-0862">Zinc</keyword>
<dbReference type="AlphaFoldDB" id="A0A4E0RGD3"/>
<evidence type="ECO:0000256" key="6">
    <source>
        <dbReference type="ARBA" id="ARBA00023049"/>
    </source>
</evidence>
<keyword evidence="7" id="KW-0812">Transmembrane</keyword>
<dbReference type="InterPro" id="IPR024079">
    <property type="entry name" value="MetalloPept_cat_dom_sf"/>
</dbReference>
<dbReference type="GO" id="GO:0046872">
    <property type="term" value="F:metal ion binding"/>
    <property type="evidence" value="ECO:0007669"/>
    <property type="project" value="UniProtKB-KW"/>
</dbReference>
<name>A0A4E0RGD3_FASHE</name>
<feature type="domain" description="Peptidase M13 N-terminal" evidence="9">
    <location>
        <begin position="128"/>
        <end position="536"/>
    </location>
</feature>
<keyword evidence="4" id="KW-0378">Hydrolase</keyword>
<protein>
    <submittedName>
        <fullName evidence="10">Family M13 unassigned peptidase (M13 family)</fullName>
    </submittedName>
</protein>
<dbReference type="EMBL" id="JXXN02001010">
    <property type="protein sequence ID" value="THD25741.1"/>
    <property type="molecule type" value="Genomic_DNA"/>
</dbReference>
<dbReference type="InterPro" id="IPR008753">
    <property type="entry name" value="Peptidase_M13_N"/>
</dbReference>
<dbReference type="InterPro" id="IPR042089">
    <property type="entry name" value="Peptidase_M13_dom_2"/>
</dbReference>
<keyword evidence="11" id="KW-1185">Reference proteome</keyword>
<dbReference type="Pfam" id="PF01431">
    <property type="entry name" value="Peptidase_M13"/>
    <property type="match status" value="1"/>
</dbReference>
<keyword evidence="6" id="KW-0482">Metalloprotease</keyword>
<keyword evidence="3" id="KW-0479">Metal-binding</keyword>
<dbReference type="GO" id="GO:0016485">
    <property type="term" value="P:protein processing"/>
    <property type="evidence" value="ECO:0007669"/>
    <property type="project" value="TreeGrafter"/>
</dbReference>
<dbReference type="PANTHER" id="PTHR11733:SF240">
    <property type="entry name" value="GH14155P-RELATED"/>
    <property type="match status" value="1"/>
</dbReference>
<keyword evidence="2" id="KW-0645">Protease</keyword>
<feature type="domain" description="Peptidase M13 C-terminal" evidence="8">
    <location>
        <begin position="595"/>
        <end position="798"/>
    </location>
</feature>
<dbReference type="GO" id="GO:0004222">
    <property type="term" value="F:metalloendopeptidase activity"/>
    <property type="evidence" value="ECO:0007669"/>
    <property type="project" value="InterPro"/>
</dbReference>
<evidence type="ECO:0000259" key="9">
    <source>
        <dbReference type="Pfam" id="PF05649"/>
    </source>
</evidence>
<dbReference type="PROSITE" id="PS51885">
    <property type="entry name" value="NEPRILYSIN"/>
    <property type="match status" value="1"/>
</dbReference>
<proteinExistence type="predicted"/>
<evidence type="ECO:0000256" key="4">
    <source>
        <dbReference type="ARBA" id="ARBA00022801"/>
    </source>
</evidence>
<comment type="cofactor">
    <cofactor evidence="1">
        <name>Zn(2+)</name>
        <dbReference type="ChEBI" id="CHEBI:29105"/>
    </cofactor>
</comment>
<dbReference type="Gene3D" id="3.40.390.10">
    <property type="entry name" value="Collagenase (Catalytic Domain)"/>
    <property type="match status" value="1"/>
</dbReference>
<dbReference type="PANTHER" id="PTHR11733">
    <property type="entry name" value="ZINC METALLOPROTEASE FAMILY M13 NEPRILYSIN-RELATED"/>
    <property type="match status" value="1"/>
</dbReference>
<dbReference type="Gene3D" id="1.10.1380.10">
    <property type="entry name" value="Neutral endopeptidase , domain2"/>
    <property type="match status" value="1"/>
</dbReference>
<evidence type="ECO:0000313" key="10">
    <source>
        <dbReference type="EMBL" id="THD25741.1"/>
    </source>
</evidence>
<dbReference type="CDD" id="cd08662">
    <property type="entry name" value="M13"/>
    <property type="match status" value="1"/>
</dbReference>
<feature type="transmembrane region" description="Helical" evidence="7">
    <location>
        <begin position="72"/>
        <end position="97"/>
    </location>
</feature>
<evidence type="ECO:0000256" key="7">
    <source>
        <dbReference type="SAM" id="Phobius"/>
    </source>
</evidence>